<dbReference type="AlphaFoldDB" id="A0A0D8ZLX1"/>
<dbReference type="Proteomes" id="UP000032452">
    <property type="component" value="Unassembled WGS sequence"/>
</dbReference>
<dbReference type="EMBL" id="JYON01000047">
    <property type="protein sequence ID" value="KJH69397.1"/>
    <property type="molecule type" value="Genomic_DNA"/>
</dbReference>
<proteinExistence type="predicted"/>
<dbReference type="RefSeq" id="WP_045057267.1">
    <property type="nucleotide sequence ID" value="NZ_CAWMDP010000010.1"/>
</dbReference>
<comment type="caution">
    <text evidence="1">The sequence shown here is derived from an EMBL/GenBank/DDBJ whole genome shotgun (WGS) entry which is preliminary data.</text>
</comment>
<name>A0A0D8ZLX1_9CYAN</name>
<keyword evidence="2" id="KW-1185">Reference proteome</keyword>
<accession>A0A0D8ZLX1</accession>
<gene>
    <name evidence="1" type="ORF">UH38_24140</name>
</gene>
<organism evidence="1 2">
    <name type="scientific">Aliterella atlantica CENA595</name>
    <dbReference type="NCBI Taxonomy" id="1618023"/>
    <lineage>
        <taxon>Bacteria</taxon>
        <taxon>Bacillati</taxon>
        <taxon>Cyanobacteriota</taxon>
        <taxon>Cyanophyceae</taxon>
        <taxon>Chroococcidiopsidales</taxon>
        <taxon>Aliterellaceae</taxon>
        <taxon>Aliterella</taxon>
    </lineage>
</organism>
<reference evidence="1 2" key="1">
    <citation type="submission" date="2015-02" db="EMBL/GenBank/DDBJ databases">
        <title>Draft genome of a novel marine cyanobacterium (Chroococcales) isolated from South Atlantic Ocean.</title>
        <authorList>
            <person name="Rigonato J."/>
            <person name="Alvarenga D.O."/>
            <person name="Branco L.H."/>
            <person name="Varani A.M."/>
            <person name="Brandini F.P."/>
            <person name="Fiore M.F."/>
        </authorList>
    </citation>
    <scope>NUCLEOTIDE SEQUENCE [LARGE SCALE GENOMIC DNA]</scope>
    <source>
        <strain evidence="1 2">CENA595</strain>
    </source>
</reference>
<dbReference type="OrthoDB" id="582963at2"/>
<evidence type="ECO:0000313" key="2">
    <source>
        <dbReference type="Proteomes" id="UP000032452"/>
    </source>
</evidence>
<dbReference type="PATRIC" id="fig|1618023.3.peg.641"/>
<protein>
    <submittedName>
        <fullName evidence="1">Uncharacterized protein</fullName>
    </submittedName>
</protein>
<evidence type="ECO:0000313" key="1">
    <source>
        <dbReference type="EMBL" id="KJH69397.1"/>
    </source>
</evidence>
<dbReference type="STRING" id="1618023.UH38_24140"/>
<sequence>MSDRILLKGNSKLLKPIITQLMATHQLLENLDIEATGGGRDSEMLPGRRYHPHIKLYFKQDSDFNPRVEQPKGRGQNRKRGTLTFRIMNETTETISKGELTNIANRIKSIFGDNGGYVWVKGKELYCYADWDKGYQLQILAKTKNQAADLVTKVLSLQNHSPVWKYFTRTENSVELEAYPETPQTQMILGEQVTLAKVRPLVDVRFIYAEATIHKLVPPVILYDRRGKKPKALVS</sequence>